<evidence type="ECO:0000313" key="1">
    <source>
        <dbReference type="EMBL" id="MFB3168496.1"/>
    </source>
</evidence>
<comment type="caution">
    <text evidence="1">The sequence shown here is derived from an EMBL/GenBank/DDBJ whole genome shotgun (WGS) entry which is preliminary data.</text>
</comment>
<sequence>MKNNLYKVFNRFVTGFLTMIVLVACGQDISLKDDEKKQEAKSELVSRTNSKQIQTRNVSYAKENDNSGHHYGQIEQFERKNIEAVQNYAKEIGFNATFTRVEEGIIMDIPPTGAGNWRPSEMVEKIMELYGIKKYPGGEEVVEGWNTYLIRIDSIRQEIQAKINELGLGPGLGGSSAYKLYGINQINVYTFKSPEDDEYQVKMEKLFKYIEEKVGTPITVDLFYDYTVPGPGGGASLKYYSVKW</sequence>
<name>A0ABV4YUG5_9BACI</name>
<proteinExistence type="predicted"/>
<protein>
    <recommendedName>
        <fullName evidence="3">Lipoprotein</fullName>
    </recommendedName>
</protein>
<gene>
    <name evidence="1" type="ORF">P5G62_015365</name>
</gene>
<evidence type="ECO:0008006" key="3">
    <source>
        <dbReference type="Google" id="ProtNLM"/>
    </source>
</evidence>
<organism evidence="1 2">
    <name type="scientific">Neobacillus driksii</name>
    <dbReference type="NCBI Taxonomy" id="3035913"/>
    <lineage>
        <taxon>Bacteria</taxon>
        <taxon>Bacillati</taxon>
        <taxon>Bacillota</taxon>
        <taxon>Bacilli</taxon>
        <taxon>Bacillales</taxon>
        <taxon>Bacillaceae</taxon>
        <taxon>Neobacillus</taxon>
    </lineage>
</organism>
<accession>A0ABV4YUG5</accession>
<reference evidence="1 2" key="1">
    <citation type="submission" date="2024-05" db="EMBL/GenBank/DDBJ databases">
        <authorList>
            <person name="Venkateswaran K."/>
        </authorList>
    </citation>
    <scope>NUCLEOTIDE SEQUENCE [LARGE SCALE GENOMIC DNA]</scope>
    <source>
        <strain evidence="1 2">179-C4-2-HS</strain>
    </source>
</reference>
<evidence type="ECO:0000313" key="2">
    <source>
        <dbReference type="Proteomes" id="UP001241748"/>
    </source>
</evidence>
<keyword evidence="2" id="KW-1185">Reference proteome</keyword>
<dbReference type="Proteomes" id="UP001241748">
    <property type="component" value="Unassembled WGS sequence"/>
</dbReference>
<dbReference type="EMBL" id="JAROBZ020000001">
    <property type="protein sequence ID" value="MFB3168496.1"/>
    <property type="molecule type" value="Genomic_DNA"/>
</dbReference>
<dbReference type="PROSITE" id="PS51257">
    <property type="entry name" value="PROKAR_LIPOPROTEIN"/>
    <property type="match status" value="1"/>
</dbReference>
<dbReference type="RefSeq" id="WP_306072946.1">
    <property type="nucleotide sequence ID" value="NZ_JAROBZ020000001.1"/>
</dbReference>